<protein>
    <submittedName>
        <fullName evidence="1">Uncharacterized protein</fullName>
    </submittedName>
</protein>
<dbReference type="Gene3D" id="3.30.460.40">
    <property type="match status" value="1"/>
</dbReference>
<evidence type="ECO:0000313" key="2">
    <source>
        <dbReference type="Proteomes" id="UP000051220"/>
    </source>
</evidence>
<dbReference type="AlphaFoldDB" id="A0A0R2XAL8"/>
<reference evidence="1 2" key="1">
    <citation type="submission" date="2015-10" db="EMBL/GenBank/DDBJ databases">
        <title>Metagenome-Assembled Genomes uncover a global brackish microbiome.</title>
        <authorList>
            <person name="Hugerth L.W."/>
            <person name="Larsson J."/>
            <person name="Alneberg J."/>
            <person name="Lindh M.V."/>
            <person name="Legrand C."/>
            <person name="Pinhassi J."/>
            <person name="Andersson A.F."/>
        </authorList>
    </citation>
    <scope>NUCLEOTIDE SEQUENCE [LARGE SCALE GENOMIC DNA]</scope>
    <source>
        <strain evidence="1">BACL9 MAG-120924-bin69</strain>
    </source>
</reference>
<dbReference type="InterPro" id="IPR043519">
    <property type="entry name" value="NT_sf"/>
</dbReference>
<organism evidence="1 2">
    <name type="scientific">Verrucomicrobia subdivision 6 bacterium BACL9 MAG-120924-bin69</name>
    <dbReference type="NCBI Taxonomy" id="1655635"/>
    <lineage>
        <taxon>Bacteria</taxon>
        <taxon>Pseudomonadati</taxon>
        <taxon>Verrucomicrobiota</taxon>
        <taxon>Verrucomicrobiia</taxon>
        <taxon>Verrucomicrobiales</taxon>
        <taxon>Verrucomicrobia subdivision 6</taxon>
    </lineage>
</organism>
<accession>A0A0R2XAL8</accession>
<sequence length="190" mass="21639">MNELTRLALGLEKFWREKGWEACIIGGLAVQAWGEPRFTMDVDITVLAGLGREEEFVDGWLREFPSRIPDAKSFALENRVLLLRGSEGIGIDVALGCLPFEEQAIRSAVDVELEPGARVRICRPEDLLVMKAFADRGQDWLDIRGILIRQRDQPLDWAHIRKQLKPLAQAKAKPELLEQLERVRREVEGD</sequence>
<gene>
    <name evidence="1" type="ORF">ABS33_05565</name>
</gene>
<dbReference type="Proteomes" id="UP000051220">
    <property type="component" value="Unassembled WGS sequence"/>
</dbReference>
<dbReference type="EMBL" id="LIDN01000191">
    <property type="protein sequence ID" value="KRP32909.1"/>
    <property type="molecule type" value="Genomic_DNA"/>
</dbReference>
<evidence type="ECO:0000313" key="1">
    <source>
        <dbReference type="EMBL" id="KRP32909.1"/>
    </source>
</evidence>
<dbReference type="SUPFAM" id="SSF81301">
    <property type="entry name" value="Nucleotidyltransferase"/>
    <property type="match status" value="1"/>
</dbReference>
<name>A0A0R2XAL8_9BACT</name>
<proteinExistence type="predicted"/>
<dbReference type="InterPro" id="IPR014942">
    <property type="entry name" value="AbiEii"/>
</dbReference>
<comment type="caution">
    <text evidence="1">The sequence shown here is derived from an EMBL/GenBank/DDBJ whole genome shotgun (WGS) entry which is preliminary data.</text>
</comment>
<dbReference type="Pfam" id="PF08843">
    <property type="entry name" value="AbiEii"/>
    <property type="match status" value="1"/>
</dbReference>